<feature type="transmembrane region" description="Helical" evidence="2">
    <location>
        <begin position="107"/>
        <end position="126"/>
    </location>
</feature>
<reference evidence="3 4" key="1">
    <citation type="submission" date="2019-04" db="EMBL/GenBank/DDBJ databases">
        <title>Herbidospora sp. NEAU-GS14.nov., a novel actinomycete isolated from soil.</title>
        <authorList>
            <person name="Han L."/>
        </authorList>
    </citation>
    <scope>NUCLEOTIDE SEQUENCE [LARGE SCALE GENOMIC DNA]</scope>
    <source>
        <strain evidence="3 4">NEAU-GS14</strain>
    </source>
</reference>
<evidence type="ECO:0000313" key="4">
    <source>
        <dbReference type="Proteomes" id="UP000308705"/>
    </source>
</evidence>
<dbReference type="RefSeq" id="WP_137246925.1">
    <property type="nucleotide sequence ID" value="NZ_SZQA01000008.1"/>
</dbReference>
<dbReference type="OrthoDB" id="3831256at2"/>
<evidence type="ECO:0000313" key="3">
    <source>
        <dbReference type="EMBL" id="TKK89004.1"/>
    </source>
</evidence>
<accession>A0A4U3MKG4</accession>
<feature type="transmembrane region" description="Helical" evidence="2">
    <location>
        <begin position="58"/>
        <end position="74"/>
    </location>
</feature>
<protein>
    <submittedName>
        <fullName evidence="3">Uncharacterized protein</fullName>
    </submittedName>
</protein>
<dbReference type="Pfam" id="PF20444">
    <property type="entry name" value="DUF6703"/>
    <property type="match status" value="1"/>
</dbReference>
<sequence>MANRRPRHPLAQPQKAKKAPRPLPPGEQFFTPGATGLRKTVETRSAPLLVYLYQMPKWLLPVVLVAFFIGGFALPDWRGGLCMLPVIAFTGWLAYLSWPSLRVGARVLRLALLAFLLAVAVTRFGGL</sequence>
<dbReference type="Proteomes" id="UP000308705">
    <property type="component" value="Unassembled WGS sequence"/>
</dbReference>
<name>A0A4U3MKG4_9ACTN</name>
<keyword evidence="4" id="KW-1185">Reference proteome</keyword>
<evidence type="ECO:0000256" key="1">
    <source>
        <dbReference type="SAM" id="MobiDB-lite"/>
    </source>
</evidence>
<gene>
    <name evidence="3" type="ORF">FDA94_10815</name>
</gene>
<feature type="transmembrane region" description="Helical" evidence="2">
    <location>
        <begin position="81"/>
        <end position="101"/>
    </location>
</feature>
<feature type="region of interest" description="Disordered" evidence="1">
    <location>
        <begin position="1"/>
        <end position="33"/>
    </location>
</feature>
<keyword evidence="2" id="KW-0472">Membrane</keyword>
<dbReference type="AlphaFoldDB" id="A0A4U3MKG4"/>
<organism evidence="3 4">
    <name type="scientific">Herbidospora galbida</name>
    <dbReference type="NCBI Taxonomy" id="2575442"/>
    <lineage>
        <taxon>Bacteria</taxon>
        <taxon>Bacillati</taxon>
        <taxon>Actinomycetota</taxon>
        <taxon>Actinomycetes</taxon>
        <taxon>Streptosporangiales</taxon>
        <taxon>Streptosporangiaceae</taxon>
        <taxon>Herbidospora</taxon>
    </lineage>
</organism>
<comment type="caution">
    <text evidence="3">The sequence shown here is derived from an EMBL/GenBank/DDBJ whole genome shotgun (WGS) entry which is preliminary data.</text>
</comment>
<proteinExistence type="predicted"/>
<dbReference type="EMBL" id="SZQA01000008">
    <property type="protein sequence ID" value="TKK89004.1"/>
    <property type="molecule type" value="Genomic_DNA"/>
</dbReference>
<evidence type="ECO:0000256" key="2">
    <source>
        <dbReference type="SAM" id="Phobius"/>
    </source>
</evidence>
<keyword evidence="2" id="KW-1133">Transmembrane helix</keyword>
<dbReference type="InterPro" id="IPR046549">
    <property type="entry name" value="DUF6703"/>
</dbReference>
<keyword evidence="2" id="KW-0812">Transmembrane</keyword>